<dbReference type="PANTHER" id="PTHR30373:SF2">
    <property type="entry name" value="UPF0603 PROTEIN YGCG"/>
    <property type="match status" value="1"/>
</dbReference>
<evidence type="ECO:0000313" key="5">
    <source>
        <dbReference type="Proteomes" id="UP000295783"/>
    </source>
</evidence>
<dbReference type="AlphaFoldDB" id="A0A4R6WLA1"/>
<feature type="compositionally biased region" description="Low complexity" evidence="1">
    <location>
        <begin position="229"/>
        <end position="240"/>
    </location>
</feature>
<name>A0A4R6WLA1_9PROT</name>
<feature type="compositionally biased region" description="Gly residues" evidence="1">
    <location>
        <begin position="241"/>
        <end position="256"/>
    </location>
</feature>
<dbReference type="Gene3D" id="3.10.310.50">
    <property type="match status" value="1"/>
</dbReference>
<keyword evidence="2" id="KW-1133">Transmembrane helix</keyword>
<feature type="compositionally biased region" description="Basic and acidic residues" evidence="1">
    <location>
        <begin position="212"/>
        <end position="227"/>
    </location>
</feature>
<feature type="domain" description="TPM" evidence="3">
    <location>
        <begin position="35"/>
        <end position="158"/>
    </location>
</feature>
<dbReference type="EMBL" id="SNYW01000009">
    <property type="protein sequence ID" value="TDQ81326.1"/>
    <property type="molecule type" value="Genomic_DNA"/>
</dbReference>
<evidence type="ECO:0000256" key="1">
    <source>
        <dbReference type="SAM" id="MobiDB-lite"/>
    </source>
</evidence>
<dbReference type="Pfam" id="PF04536">
    <property type="entry name" value="TPM_phosphatase"/>
    <property type="match status" value="1"/>
</dbReference>
<protein>
    <recommendedName>
        <fullName evidence="3">TPM domain-containing protein</fullName>
    </recommendedName>
</protein>
<gene>
    <name evidence="4" type="ORF">A8950_2391</name>
</gene>
<evidence type="ECO:0000313" key="4">
    <source>
        <dbReference type="EMBL" id="TDQ81326.1"/>
    </source>
</evidence>
<keyword evidence="2" id="KW-0812">Transmembrane</keyword>
<dbReference type="RefSeq" id="WP_133613885.1">
    <property type="nucleotide sequence ID" value="NZ_SNYW01000009.1"/>
</dbReference>
<accession>A0A4R6WLA1</accession>
<proteinExistence type="predicted"/>
<dbReference type="Proteomes" id="UP000295783">
    <property type="component" value="Unassembled WGS sequence"/>
</dbReference>
<keyword evidence="5" id="KW-1185">Reference proteome</keyword>
<evidence type="ECO:0000259" key="3">
    <source>
        <dbReference type="Pfam" id="PF04536"/>
    </source>
</evidence>
<comment type="caution">
    <text evidence="4">The sequence shown here is derived from an EMBL/GenBank/DDBJ whole genome shotgun (WGS) entry which is preliminary data.</text>
</comment>
<dbReference type="PANTHER" id="PTHR30373">
    <property type="entry name" value="UPF0603 PROTEIN YGCG"/>
    <property type="match status" value="1"/>
</dbReference>
<feature type="region of interest" description="Disordered" evidence="1">
    <location>
        <begin position="210"/>
        <end position="256"/>
    </location>
</feature>
<evidence type="ECO:0000256" key="2">
    <source>
        <dbReference type="SAM" id="Phobius"/>
    </source>
</evidence>
<keyword evidence="2" id="KW-0472">Membrane</keyword>
<organism evidence="4 5">
    <name type="scientific">Dongia mobilis</name>
    <dbReference type="NCBI Taxonomy" id="578943"/>
    <lineage>
        <taxon>Bacteria</taxon>
        <taxon>Pseudomonadati</taxon>
        <taxon>Pseudomonadota</taxon>
        <taxon>Alphaproteobacteria</taxon>
        <taxon>Rhodospirillales</taxon>
        <taxon>Dongiaceae</taxon>
        <taxon>Dongia</taxon>
    </lineage>
</organism>
<feature type="transmembrane region" description="Helical" evidence="2">
    <location>
        <begin position="178"/>
        <end position="201"/>
    </location>
</feature>
<sequence>MGILPRALLLLGLILIAPLRSATAEPAVPPLTGRVVDLAAILSETEERDISQQLAVIERNNGTQIVVVTLATLAGYEIEEWGLALGRNWKIGRAGKDDGIVIVVAPRDRAVRIEVGYGLEGRIPDATAHRIIRSHMLLAFREAHYGDGIKAALNALQRSLAGIEAPAPSAATKQGGKLTVLLVVLGLFGFVGLFGWIFYLITRNFDESQVGTEEKRSERSDPPERFRSSSRSLGGRSASFGGRGGSFGGGGATGRW</sequence>
<reference evidence="4 5" key="1">
    <citation type="submission" date="2019-03" db="EMBL/GenBank/DDBJ databases">
        <title>Genomic Encyclopedia of Type Strains, Phase III (KMG-III): the genomes of soil and plant-associated and newly described type strains.</title>
        <authorList>
            <person name="Whitman W."/>
        </authorList>
    </citation>
    <scope>NUCLEOTIDE SEQUENCE [LARGE SCALE GENOMIC DNA]</scope>
    <source>
        <strain evidence="4 5">CGMCC 1.7660</strain>
    </source>
</reference>
<dbReference type="InterPro" id="IPR007621">
    <property type="entry name" value="TPM_dom"/>
</dbReference>
<dbReference type="OrthoDB" id="9810918at2"/>